<evidence type="ECO:0000313" key="2">
    <source>
        <dbReference type="Proteomes" id="UP000265768"/>
    </source>
</evidence>
<name>A0A3A4AVC2_9ACTN</name>
<gene>
    <name evidence="1" type="ORF">D5H75_06830</name>
</gene>
<proteinExistence type="predicted"/>
<dbReference type="Pfam" id="PF05853">
    <property type="entry name" value="BKACE"/>
    <property type="match status" value="1"/>
</dbReference>
<comment type="caution">
    <text evidence="1">The sequence shown here is derived from an EMBL/GenBank/DDBJ whole genome shotgun (WGS) entry which is preliminary data.</text>
</comment>
<dbReference type="RefSeq" id="WP_119925481.1">
    <property type="nucleotide sequence ID" value="NZ_QZEY01000002.1"/>
</dbReference>
<keyword evidence="2" id="KW-1185">Reference proteome</keyword>
<dbReference type="PANTHER" id="PTHR37418">
    <property type="entry name" value="3-KETO-5-AMINOHEXANOATE CLEAVAGE ENZYME-RELATED"/>
    <property type="match status" value="1"/>
</dbReference>
<dbReference type="OrthoDB" id="3424160at2"/>
<sequence length="235" mass="23889">MPVLLQACLNGARLPAEHPALPVTPAQIAAAAAEAVAAGARELHVHPKDPGGRDSLRPEHVDPVVAALREAVPGVPVGVTTGAWAAGDPAVRLAQVAGWRSRPDHASVNWHEEGAAELAAALTGLGVGIEAGIWHAGAAAAFAASGVECLRVLVEVVDQEDPLSTARDLLARLRGVPAPLLLHGEDANAWPVFRLAAELGLDSRVGLEDTLVLPDGSPAPSNAALVRAALALAGD</sequence>
<dbReference type="PANTHER" id="PTHR37418:SF1">
    <property type="entry name" value="3-KETO-5-AMINOHEXANOATE CLEAVAGE PROTEIN"/>
    <property type="match status" value="1"/>
</dbReference>
<reference evidence="1 2" key="1">
    <citation type="submission" date="2018-09" db="EMBL/GenBank/DDBJ databases">
        <title>YIM 75507 draft genome.</title>
        <authorList>
            <person name="Tang S."/>
            <person name="Feng Y."/>
        </authorList>
    </citation>
    <scope>NUCLEOTIDE SEQUENCE [LARGE SCALE GENOMIC DNA]</scope>
    <source>
        <strain evidence="1 2">YIM 75507</strain>
    </source>
</reference>
<evidence type="ECO:0008006" key="3">
    <source>
        <dbReference type="Google" id="ProtNLM"/>
    </source>
</evidence>
<accession>A0A3A4AVC2</accession>
<dbReference type="GO" id="GO:0043720">
    <property type="term" value="F:3-keto-5-aminohexanoate cleavage activity"/>
    <property type="evidence" value="ECO:0007669"/>
    <property type="project" value="InterPro"/>
</dbReference>
<organism evidence="1 2">
    <name type="scientific">Bailinhaonella thermotolerans</name>
    <dbReference type="NCBI Taxonomy" id="1070861"/>
    <lineage>
        <taxon>Bacteria</taxon>
        <taxon>Bacillati</taxon>
        <taxon>Actinomycetota</taxon>
        <taxon>Actinomycetes</taxon>
        <taxon>Streptosporangiales</taxon>
        <taxon>Streptosporangiaceae</taxon>
        <taxon>Bailinhaonella</taxon>
    </lineage>
</organism>
<protein>
    <recommendedName>
        <fullName evidence="3">3-keto-5-aminohexanoate cleavage protein</fullName>
    </recommendedName>
</protein>
<evidence type="ECO:0000313" key="1">
    <source>
        <dbReference type="EMBL" id="RJL34180.1"/>
    </source>
</evidence>
<dbReference type="InterPro" id="IPR008567">
    <property type="entry name" value="BKACE"/>
</dbReference>
<dbReference type="Gene3D" id="3.20.20.70">
    <property type="entry name" value="Aldolase class I"/>
    <property type="match status" value="1"/>
</dbReference>
<dbReference type="Proteomes" id="UP000265768">
    <property type="component" value="Unassembled WGS sequence"/>
</dbReference>
<dbReference type="EMBL" id="QZEY01000002">
    <property type="protein sequence ID" value="RJL34180.1"/>
    <property type="molecule type" value="Genomic_DNA"/>
</dbReference>
<dbReference type="SUPFAM" id="SSF51395">
    <property type="entry name" value="FMN-linked oxidoreductases"/>
    <property type="match status" value="1"/>
</dbReference>
<dbReference type="InterPro" id="IPR013785">
    <property type="entry name" value="Aldolase_TIM"/>
</dbReference>
<dbReference type="AlphaFoldDB" id="A0A3A4AVC2"/>